<dbReference type="InterPro" id="IPR001844">
    <property type="entry name" value="Cpn60/GroEL"/>
</dbReference>
<reference evidence="3 4" key="1">
    <citation type="journal article" date="2018" name="Mol. Plant">
        <title>The genome of Artemisia annua provides insight into the evolution of Asteraceae family and artemisinin biosynthesis.</title>
        <authorList>
            <person name="Shen Q."/>
            <person name="Zhang L."/>
            <person name="Liao Z."/>
            <person name="Wang S."/>
            <person name="Yan T."/>
            <person name="Shi P."/>
            <person name="Liu M."/>
            <person name="Fu X."/>
            <person name="Pan Q."/>
            <person name="Wang Y."/>
            <person name="Lv Z."/>
            <person name="Lu X."/>
            <person name="Zhang F."/>
            <person name="Jiang W."/>
            <person name="Ma Y."/>
            <person name="Chen M."/>
            <person name="Hao X."/>
            <person name="Li L."/>
            <person name="Tang Y."/>
            <person name="Lv G."/>
            <person name="Zhou Y."/>
            <person name="Sun X."/>
            <person name="Brodelius P.E."/>
            <person name="Rose J.K.C."/>
            <person name="Tang K."/>
        </authorList>
    </citation>
    <scope>NUCLEOTIDE SEQUENCE [LARGE SCALE GENOMIC DNA]</scope>
    <source>
        <strain evidence="4">cv. Huhao1</strain>
        <tissue evidence="3">Leaf</tissue>
    </source>
</reference>
<dbReference type="AlphaFoldDB" id="A0A2U1Q105"/>
<proteinExistence type="inferred from homology"/>
<protein>
    <submittedName>
        <fullName evidence="3">RuBisCO subunit binding-protein beta subunit</fullName>
    </submittedName>
</protein>
<dbReference type="GO" id="GO:0140662">
    <property type="term" value="F:ATP-dependent protein folding chaperone"/>
    <property type="evidence" value="ECO:0007669"/>
    <property type="project" value="InterPro"/>
</dbReference>
<dbReference type="Gene3D" id="1.10.560.10">
    <property type="entry name" value="GroEL-like equatorial domain"/>
    <property type="match status" value="1"/>
</dbReference>
<name>A0A2U1Q105_ARTAN</name>
<comment type="caution">
    <text evidence="3">The sequence shown here is derived from an EMBL/GenBank/DDBJ whole genome shotgun (WGS) entry which is preliminary data.</text>
</comment>
<dbReference type="EMBL" id="PKPP01000525">
    <property type="protein sequence ID" value="PWA91708.1"/>
    <property type="molecule type" value="Genomic_DNA"/>
</dbReference>
<dbReference type="GO" id="GO:0042026">
    <property type="term" value="P:protein refolding"/>
    <property type="evidence" value="ECO:0007669"/>
    <property type="project" value="InterPro"/>
</dbReference>
<accession>A0A2U1Q105</accession>
<dbReference type="PANTHER" id="PTHR45633">
    <property type="entry name" value="60 KDA HEAT SHOCK PROTEIN, MITOCHONDRIAL"/>
    <property type="match status" value="1"/>
</dbReference>
<gene>
    <name evidence="3" type="ORF">CTI12_AA088580</name>
</gene>
<dbReference type="InterPro" id="IPR027413">
    <property type="entry name" value="GROEL-like_equatorial_sf"/>
</dbReference>
<comment type="similarity">
    <text evidence="1">Belongs to the chaperonin (HSP60) family.</text>
</comment>
<organism evidence="3 4">
    <name type="scientific">Artemisia annua</name>
    <name type="common">Sweet wormwood</name>
    <dbReference type="NCBI Taxonomy" id="35608"/>
    <lineage>
        <taxon>Eukaryota</taxon>
        <taxon>Viridiplantae</taxon>
        <taxon>Streptophyta</taxon>
        <taxon>Embryophyta</taxon>
        <taxon>Tracheophyta</taxon>
        <taxon>Spermatophyta</taxon>
        <taxon>Magnoliopsida</taxon>
        <taxon>eudicotyledons</taxon>
        <taxon>Gunneridae</taxon>
        <taxon>Pentapetalae</taxon>
        <taxon>asterids</taxon>
        <taxon>campanulids</taxon>
        <taxon>Asterales</taxon>
        <taxon>Asteraceae</taxon>
        <taxon>Asteroideae</taxon>
        <taxon>Anthemideae</taxon>
        <taxon>Artemisiinae</taxon>
        <taxon>Artemisia</taxon>
    </lineage>
</organism>
<evidence type="ECO:0000313" key="3">
    <source>
        <dbReference type="EMBL" id="PWA91708.1"/>
    </source>
</evidence>
<evidence type="ECO:0000256" key="2">
    <source>
        <dbReference type="ARBA" id="ARBA00023186"/>
    </source>
</evidence>
<dbReference type="SUPFAM" id="SSF48592">
    <property type="entry name" value="GroEL equatorial domain-like"/>
    <property type="match status" value="1"/>
</dbReference>
<evidence type="ECO:0000256" key="1">
    <source>
        <dbReference type="ARBA" id="ARBA00006607"/>
    </source>
</evidence>
<keyword evidence="2" id="KW-0143">Chaperone</keyword>
<dbReference type="Proteomes" id="UP000245207">
    <property type="component" value="Unassembled WGS sequence"/>
</dbReference>
<evidence type="ECO:0000313" key="4">
    <source>
        <dbReference type="Proteomes" id="UP000245207"/>
    </source>
</evidence>
<dbReference type="STRING" id="35608.A0A2U1Q105"/>
<keyword evidence="4" id="KW-1185">Reference proteome</keyword>
<sequence>MILQIQKWAMEESAALEEGIVVGGGCTLLRLASKVDTINETLANDEEKVGSDIVKSYPLNLIAKNAGVIGSVVSIKILDFVSMLRLSNLAFLVMLFFRRTEHVRGEYEIFEVKVTIDGMTIRASRCTEYVRGEGKIWSIYLRSASFNICCLKGLTFGLDKVNTEALVKHKEKHRQSHLKRVAALQTHVQEQSIIDRNPHQVHGFVHENRTGETVEMLDGKVGRGYLSVHSRSFKGSTIYYKGEGLLKSSRRGGRHKENAETSSNFLRMEVVVGTLKPNSNKEFSSLDYVLGNTPTPLKMVALKSASSLEFAKLLNACSITKKQAANKLNEINGINGAEENDYTEDELLAALDLLEPPENFQDHQWQMYKTHLRKPIAKKLSSCGKKARLEHAHTRTTGATSFARSRYEWYKENGYHSYYNIIRLVVISSFY</sequence>